<keyword evidence="6 9" id="KW-1133">Transmembrane helix</keyword>
<dbReference type="InterPro" id="IPR004692">
    <property type="entry name" value="SecG"/>
</dbReference>
<accession>A0A1I1IEU8</accession>
<evidence type="ECO:0000256" key="4">
    <source>
        <dbReference type="ARBA" id="ARBA00022692"/>
    </source>
</evidence>
<protein>
    <recommendedName>
        <fullName evidence="9">Protein-export membrane protein SecG</fullName>
    </recommendedName>
</protein>
<sequence length="100" mass="10933">MGGKLTLRVLYYNVGELSEGGYVLMYDILLTIMLILSVFIIIVIAMQPTKTQSASNAFMGGASQLFGKQKARGFEAVLIKTTVVSLILFFGLAFTLSQLF</sequence>
<dbReference type="EMBL" id="FOLT01000005">
    <property type="protein sequence ID" value="SFC34754.1"/>
    <property type="molecule type" value="Genomic_DNA"/>
</dbReference>
<comment type="similarity">
    <text evidence="2 9">Belongs to the SecG family.</text>
</comment>
<name>A0A1I1IEU8_9LACT</name>
<organism evidence="10 11">
    <name type="scientific">Alkalibacterium subtropicum</name>
    <dbReference type="NCBI Taxonomy" id="753702"/>
    <lineage>
        <taxon>Bacteria</taxon>
        <taxon>Bacillati</taxon>
        <taxon>Bacillota</taxon>
        <taxon>Bacilli</taxon>
        <taxon>Lactobacillales</taxon>
        <taxon>Carnobacteriaceae</taxon>
        <taxon>Alkalibacterium</taxon>
    </lineage>
</organism>
<keyword evidence="4 9" id="KW-0812">Transmembrane</keyword>
<evidence type="ECO:0000256" key="9">
    <source>
        <dbReference type="RuleBase" id="RU365087"/>
    </source>
</evidence>
<dbReference type="GO" id="GO:0009306">
    <property type="term" value="P:protein secretion"/>
    <property type="evidence" value="ECO:0007669"/>
    <property type="project" value="UniProtKB-UniRule"/>
</dbReference>
<evidence type="ECO:0000256" key="6">
    <source>
        <dbReference type="ARBA" id="ARBA00022989"/>
    </source>
</evidence>
<keyword evidence="3 9" id="KW-0813">Transport</keyword>
<evidence type="ECO:0000256" key="5">
    <source>
        <dbReference type="ARBA" id="ARBA00022927"/>
    </source>
</evidence>
<comment type="function">
    <text evidence="9">Involved in protein export. Participates in an early event of protein translocation.</text>
</comment>
<dbReference type="Pfam" id="PF03840">
    <property type="entry name" value="SecG"/>
    <property type="match status" value="1"/>
</dbReference>
<gene>
    <name evidence="10" type="ORF">SAMN04488102_10584</name>
</gene>
<dbReference type="STRING" id="753702.SAMN04488102_10584"/>
<proteinExistence type="inferred from homology"/>
<dbReference type="GO" id="GO:0015450">
    <property type="term" value="F:protein-transporting ATPase activity"/>
    <property type="evidence" value="ECO:0007669"/>
    <property type="project" value="UniProtKB-UniRule"/>
</dbReference>
<feature type="transmembrane region" description="Helical" evidence="9">
    <location>
        <begin position="77"/>
        <end position="96"/>
    </location>
</feature>
<dbReference type="PRINTS" id="PR01651">
    <property type="entry name" value="SECGEXPORT"/>
</dbReference>
<evidence type="ECO:0000256" key="1">
    <source>
        <dbReference type="ARBA" id="ARBA00004141"/>
    </source>
</evidence>
<keyword evidence="8 9" id="KW-0472">Membrane</keyword>
<evidence type="ECO:0000313" key="10">
    <source>
        <dbReference type="EMBL" id="SFC34754.1"/>
    </source>
</evidence>
<evidence type="ECO:0000256" key="7">
    <source>
        <dbReference type="ARBA" id="ARBA00023010"/>
    </source>
</evidence>
<evidence type="ECO:0000256" key="2">
    <source>
        <dbReference type="ARBA" id="ARBA00008445"/>
    </source>
</evidence>
<feature type="transmembrane region" description="Helical" evidence="9">
    <location>
        <begin position="20"/>
        <end position="45"/>
    </location>
</feature>
<evidence type="ECO:0000256" key="3">
    <source>
        <dbReference type="ARBA" id="ARBA00022448"/>
    </source>
</evidence>
<keyword evidence="7 9" id="KW-0811">Translocation</keyword>
<keyword evidence="11" id="KW-1185">Reference proteome</keyword>
<evidence type="ECO:0000313" key="11">
    <source>
        <dbReference type="Proteomes" id="UP000199612"/>
    </source>
</evidence>
<keyword evidence="9" id="KW-1003">Cell membrane</keyword>
<dbReference type="AlphaFoldDB" id="A0A1I1IEU8"/>
<keyword evidence="5 9" id="KW-0653">Protein transport</keyword>
<dbReference type="NCBIfam" id="TIGR00810">
    <property type="entry name" value="secG"/>
    <property type="match status" value="1"/>
</dbReference>
<dbReference type="GO" id="GO:0005886">
    <property type="term" value="C:plasma membrane"/>
    <property type="evidence" value="ECO:0007669"/>
    <property type="project" value="UniProtKB-SubCell"/>
</dbReference>
<evidence type="ECO:0000256" key="8">
    <source>
        <dbReference type="ARBA" id="ARBA00023136"/>
    </source>
</evidence>
<reference evidence="11" key="1">
    <citation type="submission" date="2016-10" db="EMBL/GenBank/DDBJ databases">
        <authorList>
            <person name="Varghese N."/>
            <person name="Submissions S."/>
        </authorList>
    </citation>
    <scope>NUCLEOTIDE SEQUENCE [LARGE SCALE GENOMIC DNA]</scope>
    <source>
        <strain evidence="11">DSM 23664</strain>
    </source>
</reference>
<dbReference type="Proteomes" id="UP000199612">
    <property type="component" value="Unassembled WGS sequence"/>
</dbReference>
<comment type="subcellular location">
    <subcellularLocation>
        <location evidence="9">Cell membrane</location>
        <topology evidence="9">Multi-pass membrane protein</topology>
    </subcellularLocation>
    <subcellularLocation>
        <location evidence="1">Membrane</location>
        <topology evidence="1">Multi-pass membrane protein</topology>
    </subcellularLocation>
</comment>